<dbReference type="InterPro" id="IPR029058">
    <property type="entry name" value="AB_hydrolase_fold"/>
</dbReference>
<dbReference type="STRING" id="1267564.SAMN05192561_12313"/>
<dbReference type="OrthoDB" id="50239at2157"/>
<evidence type="ECO:0000313" key="4">
    <source>
        <dbReference type="Proteomes" id="UP000199215"/>
    </source>
</evidence>
<feature type="compositionally biased region" description="Low complexity" evidence="1">
    <location>
        <begin position="178"/>
        <end position="206"/>
    </location>
</feature>
<dbReference type="Proteomes" id="UP000199215">
    <property type="component" value="Unassembled WGS sequence"/>
</dbReference>
<evidence type="ECO:0000259" key="2">
    <source>
        <dbReference type="Pfam" id="PF02129"/>
    </source>
</evidence>
<dbReference type="InterPro" id="IPR000383">
    <property type="entry name" value="Xaa-Pro-like_dom"/>
</dbReference>
<dbReference type="Pfam" id="PF02129">
    <property type="entry name" value="Peptidase_S15"/>
    <property type="match status" value="1"/>
</dbReference>
<dbReference type="RefSeq" id="WP_092817930.1">
    <property type="nucleotide sequence ID" value="NZ_FNWU01000023.1"/>
</dbReference>
<name>A0A1H6JTM3_9EURY</name>
<feature type="region of interest" description="Disordered" evidence="1">
    <location>
        <begin position="178"/>
        <end position="219"/>
    </location>
</feature>
<dbReference type="EMBL" id="FNWU01000023">
    <property type="protein sequence ID" value="SEH65948.1"/>
    <property type="molecule type" value="Genomic_DNA"/>
</dbReference>
<proteinExistence type="predicted"/>
<evidence type="ECO:0000313" key="3">
    <source>
        <dbReference type="EMBL" id="SEH65948.1"/>
    </source>
</evidence>
<feature type="domain" description="Xaa-Pro dipeptidyl-peptidase-like" evidence="2">
    <location>
        <begin position="75"/>
        <end position="178"/>
    </location>
</feature>
<protein>
    <recommendedName>
        <fullName evidence="2">Xaa-Pro dipeptidyl-peptidase-like domain-containing protein</fullName>
    </recommendedName>
</protein>
<evidence type="ECO:0000256" key="1">
    <source>
        <dbReference type="SAM" id="MobiDB-lite"/>
    </source>
</evidence>
<reference evidence="3 4" key="1">
    <citation type="submission" date="2016-10" db="EMBL/GenBank/DDBJ databases">
        <authorList>
            <person name="de Groot N.N."/>
        </authorList>
    </citation>
    <scope>NUCLEOTIDE SEQUENCE [LARGE SCALE GENOMIC DNA]</scope>
    <source>
        <strain evidence="3 4">IBRC-M10418</strain>
    </source>
</reference>
<accession>A0A1H6JTM3</accession>
<sequence>MVNDVDVEPETVLIPGGRDVRASHDRAHAGRDAAACVVACPPHPEHGGTRHNGHLQAVSSVLRDRGVDCLRFDYGDWDGGPGELADVEAAMAWARDRYDRVGLFGYSFGGCLALVAAADADRGELVAVSALAPARRVADGIDAVAAIDRIAVPPQVVYGSRDTTAEWEPVVERARALETGGSDSEAAGAASTGSDPAAEADAGEGATWSDPTEAGSDHSAVSLTEIPADHFFVGQADRVGETIGSWLADRL</sequence>
<dbReference type="SUPFAM" id="SSF53474">
    <property type="entry name" value="alpha/beta-Hydrolases"/>
    <property type="match status" value="1"/>
</dbReference>
<dbReference type="AlphaFoldDB" id="A0A1H6JTM3"/>
<keyword evidence="4" id="KW-1185">Reference proteome</keyword>
<gene>
    <name evidence="3" type="ORF">SAMN05192561_12313</name>
</gene>
<organism evidence="3 4">
    <name type="scientific">Halopenitus malekzadehii</name>
    <dbReference type="NCBI Taxonomy" id="1267564"/>
    <lineage>
        <taxon>Archaea</taxon>
        <taxon>Methanobacteriati</taxon>
        <taxon>Methanobacteriota</taxon>
        <taxon>Stenosarchaea group</taxon>
        <taxon>Halobacteria</taxon>
        <taxon>Halobacteriales</taxon>
        <taxon>Haloferacaceae</taxon>
        <taxon>Halopenitus</taxon>
    </lineage>
</organism>
<dbReference type="Gene3D" id="3.40.50.1820">
    <property type="entry name" value="alpha/beta hydrolase"/>
    <property type="match status" value="1"/>
</dbReference>
<dbReference type="GO" id="GO:0016787">
    <property type="term" value="F:hydrolase activity"/>
    <property type="evidence" value="ECO:0007669"/>
    <property type="project" value="InterPro"/>
</dbReference>